<feature type="transmembrane region" description="Helical" evidence="2">
    <location>
        <begin position="141"/>
        <end position="165"/>
    </location>
</feature>
<accession>A0ABP8TKL2</accession>
<dbReference type="Proteomes" id="UP001500212">
    <property type="component" value="Unassembled WGS sequence"/>
</dbReference>
<feature type="transmembrane region" description="Helical" evidence="2">
    <location>
        <begin position="35"/>
        <end position="57"/>
    </location>
</feature>
<keyword evidence="2" id="KW-0812">Transmembrane</keyword>
<organism evidence="3 4">
    <name type="scientific">Actinoallomurus liliacearum</name>
    <dbReference type="NCBI Taxonomy" id="1080073"/>
    <lineage>
        <taxon>Bacteria</taxon>
        <taxon>Bacillati</taxon>
        <taxon>Actinomycetota</taxon>
        <taxon>Actinomycetes</taxon>
        <taxon>Streptosporangiales</taxon>
        <taxon>Thermomonosporaceae</taxon>
        <taxon>Actinoallomurus</taxon>
    </lineage>
</organism>
<keyword evidence="2" id="KW-1133">Transmembrane helix</keyword>
<name>A0ABP8TKL2_9ACTN</name>
<sequence>MPVPRERGQGMGRDGGSARTAARPERGAGSVTGPALRGVAGVLVAIGVLVLAGRLMLFPFDGFRYAAGLAGTTGTFTAAQCHTVPSGYGSRRDCTGTFVPARGGAVDHVVRVTATRVHVGGSMTMRRRSDGGYAQPGLSNAALGLAGVFGIGSLAALALLVLCVLPRRVRLEPGVPIRSNPRPWGTLLPLLGWSFAVLAGTTVLCFVAAILVALGQAIF</sequence>
<gene>
    <name evidence="3" type="ORF">GCM10023195_43980</name>
</gene>
<evidence type="ECO:0000313" key="3">
    <source>
        <dbReference type="EMBL" id="GAA4610587.1"/>
    </source>
</evidence>
<evidence type="ECO:0000313" key="4">
    <source>
        <dbReference type="Proteomes" id="UP001500212"/>
    </source>
</evidence>
<proteinExistence type="predicted"/>
<keyword evidence="2" id="KW-0472">Membrane</keyword>
<evidence type="ECO:0000256" key="2">
    <source>
        <dbReference type="SAM" id="Phobius"/>
    </source>
</evidence>
<comment type="caution">
    <text evidence="3">The sequence shown here is derived from an EMBL/GenBank/DDBJ whole genome shotgun (WGS) entry which is preliminary data.</text>
</comment>
<feature type="transmembrane region" description="Helical" evidence="2">
    <location>
        <begin position="186"/>
        <end position="214"/>
    </location>
</feature>
<evidence type="ECO:0000256" key="1">
    <source>
        <dbReference type="SAM" id="MobiDB-lite"/>
    </source>
</evidence>
<protein>
    <submittedName>
        <fullName evidence="3">Uncharacterized protein</fullName>
    </submittedName>
</protein>
<dbReference type="EMBL" id="BAABHJ010000012">
    <property type="protein sequence ID" value="GAA4610587.1"/>
    <property type="molecule type" value="Genomic_DNA"/>
</dbReference>
<feature type="region of interest" description="Disordered" evidence="1">
    <location>
        <begin position="1"/>
        <end position="31"/>
    </location>
</feature>
<reference evidence="4" key="1">
    <citation type="journal article" date="2019" name="Int. J. Syst. Evol. Microbiol.">
        <title>The Global Catalogue of Microorganisms (GCM) 10K type strain sequencing project: providing services to taxonomists for standard genome sequencing and annotation.</title>
        <authorList>
            <consortium name="The Broad Institute Genomics Platform"/>
            <consortium name="The Broad Institute Genome Sequencing Center for Infectious Disease"/>
            <person name="Wu L."/>
            <person name="Ma J."/>
        </authorList>
    </citation>
    <scope>NUCLEOTIDE SEQUENCE [LARGE SCALE GENOMIC DNA]</scope>
    <source>
        <strain evidence="4">JCM 17938</strain>
    </source>
</reference>
<keyword evidence="4" id="KW-1185">Reference proteome</keyword>